<sequence>MSAAFAIHRSPHTASAEGLAVTIGNFDGVHRGHQTLLGAMGESGLPRAVLTFEPLPREYFQGREAPPRLTSLREKIILLRRQGVNLVLCLPFRRALAQLPAADFVRHILVRGLHTRALYVGHDFRFGAGRAGDFALLRRMGRELGFTVHEQIPFLLEGQRVSSTGIRAFLQEGAMDLAAAWLGRPYSLCGRVVHGDHLGRELGFPTANVSLRRRPVALRGIFAGILRVAERSWPAAVSIGMRPTVQGRELVLEAHALDTSPDLYGQRAEVELHQKLRDEIKYPDLDALKAAIAQDVLATRAFFAERPPLYG</sequence>
<dbReference type="EC" id="2.7.7.2" evidence="15"/>
<dbReference type="Pfam" id="PF01687">
    <property type="entry name" value="Flavokinase"/>
    <property type="match status" value="1"/>
</dbReference>
<protein>
    <recommendedName>
        <fullName evidence="15">Riboflavin biosynthesis protein</fullName>
    </recommendedName>
    <domain>
        <recommendedName>
            <fullName evidence="15">Riboflavin kinase</fullName>
            <ecNumber evidence="15">2.7.1.26</ecNumber>
        </recommendedName>
        <alternativeName>
            <fullName evidence="15">Flavokinase</fullName>
        </alternativeName>
    </domain>
    <domain>
        <recommendedName>
            <fullName evidence="15">FMN adenylyltransferase</fullName>
            <ecNumber evidence="15">2.7.7.2</ecNumber>
        </recommendedName>
        <alternativeName>
            <fullName evidence="15">FAD pyrophosphorylase</fullName>
        </alternativeName>
        <alternativeName>
            <fullName evidence="15">FAD synthase</fullName>
        </alternativeName>
    </domain>
</protein>
<name>A0A3M8QSK1_9PROT</name>
<keyword evidence="12" id="KW-0511">Multifunctional enzyme</keyword>
<dbReference type="NCBIfam" id="NF004163">
    <property type="entry name" value="PRK05627.1-6"/>
    <property type="match status" value="1"/>
</dbReference>
<evidence type="ECO:0000256" key="6">
    <source>
        <dbReference type="ARBA" id="ARBA00022679"/>
    </source>
</evidence>
<evidence type="ECO:0000256" key="7">
    <source>
        <dbReference type="ARBA" id="ARBA00022695"/>
    </source>
</evidence>
<dbReference type="Gene3D" id="3.40.50.620">
    <property type="entry name" value="HUPs"/>
    <property type="match status" value="1"/>
</dbReference>
<dbReference type="GO" id="GO:0006747">
    <property type="term" value="P:FAD biosynthetic process"/>
    <property type="evidence" value="ECO:0007669"/>
    <property type="project" value="UniProtKB-UniRule"/>
</dbReference>
<keyword evidence="8 15" id="KW-0547">Nucleotide-binding</keyword>
<evidence type="ECO:0000256" key="11">
    <source>
        <dbReference type="ARBA" id="ARBA00022840"/>
    </source>
</evidence>
<keyword evidence="6 15" id="KW-0808">Transferase</keyword>
<dbReference type="PANTHER" id="PTHR22749:SF6">
    <property type="entry name" value="RIBOFLAVIN KINASE"/>
    <property type="match status" value="1"/>
</dbReference>
<dbReference type="GO" id="GO:0008531">
    <property type="term" value="F:riboflavin kinase activity"/>
    <property type="evidence" value="ECO:0007669"/>
    <property type="project" value="UniProtKB-UniRule"/>
</dbReference>
<evidence type="ECO:0000256" key="14">
    <source>
        <dbReference type="ARBA" id="ARBA00049494"/>
    </source>
</evidence>
<keyword evidence="11 15" id="KW-0067">ATP-binding</keyword>
<evidence type="ECO:0000256" key="4">
    <source>
        <dbReference type="ARBA" id="ARBA00022630"/>
    </source>
</evidence>
<accession>A0A3M8QSK1</accession>
<dbReference type="PANTHER" id="PTHR22749">
    <property type="entry name" value="RIBOFLAVIN KINASE/FMN ADENYLYLTRANSFERASE"/>
    <property type="match status" value="1"/>
</dbReference>
<dbReference type="AlphaFoldDB" id="A0A3M8QSK1"/>
<dbReference type="GO" id="GO:0009231">
    <property type="term" value="P:riboflavin biosynthetic process"/>
    <property type="evidence" value="ECO:0007669"/>
    <property type="project" value="InterPro"/>
</dbReference>
<comment type="pathway">
    <text evidence="2 15">Cofactor biosynthesis; FAD biosynthesis; FAD from FMN: step 1/1.</text>
</comment>
<reference evidence="17" key="1">
    <citation type="submission" date="2018-10" db="EMBL/GenBank/DDBJ databases">
        <title>Acidithiobacillus sulfuriphilus sp. nov.: an extremely acidophilic sulfur-oxidizing chemolithotroph isolated from a neutral pH environment.</title>
        <authorList>
            <person name="Falagan C."/>
            <person name="Moya-Beltran A."/>
            <person name="Quatrini R."/>
            <person name="Johnson D.B."/>
        </authorList>
    </citation>
    <scope>NUCLEOTIDE SEQUENCE [LARGE SCALE GENOMIC DNA]</scope>
    <source>
        <strain evidence="17">CJ-2</strain>
    </source>
</reference>
<dbReference type="UniPathway" id="UPA00276">
    <property type="reaction ID" value="UER00406"/>
</dbReference>
<feature type="domain" description="Riboflavin kinase" evidence="16">
    <location>
        <begin position="181"/>
        <end position="304"/>
    </location>
</feature>
<dbReference type="InterPro" id="IPR014729">
    <property type="entry name" value="Rossmann-like_a/b/a_fold"/>
</dbReference>
<dbReference type="UniPathway" id="UPA00277">
    <property type="reaction ID" value="UER00407"/>
</dbReference>
<comment type="caution">
    <text evidence="17">The sequence shown here is derived from an EMBL/GenBank/DDBJ whole genome shotgun (WGS) entry which is preliminary data.</text>
</comment>
<keyword evidence="5 15" id="KW-0288">FMN</keyword>
<comment type="pathway">
    <text evidence="3 15">Cofactor biosynthesis; FMN biosynthesis; FMN from riboflavin (ATP route): step 1/1.</text>
</comment>
<dbReference type="InterPro" id="IPR015864">
    <property type="entry name" value="FAD_synthase"/>
</dbReference>
<comment type="catalytic activity">
    <reaction evidence="13 15">
        <text>riboflavin + ATP = FMN + ADP + H(+)</text>
        <dbReference type="Rhea" id="RHEA:14357"/>
        <dbReference type="ChEBI" id="CHEBI:15378"/>
        <dbReference type="ChEBI" id="CHEBI:30616"/>
        <dbReference type="ChEBI" id="CHEBI:57986"/>
        <dbReference type="ChEBI" id="CHEBI:58210"/>
        <dbReference type="ChEBI" id="CHEBI:456216"/>
        <dbReference type="EC" id="2.7.1.26"/>
    </reaction>
</comment>
<dbReference type="InterPro" id="IPR002606">
    <property type="entry name" value="Riboflavin_kinase_bac"/>
</dbReference>
<proteinExistence type="inferred from homology"/>
<dbReference type="FunFam" id="3.40.50.620:FF:000021">
    <property type="entry name" value="Riboflavin biosynthesis protein"/>
    <property type="match status" value="1"/>
</dbReference>
<evidence type="ECO:0000256" key="8">
    <source>
        <dbReference type="ARBA" id="ARBA00022741"/>
    </source>
</evidence>
<dbReference type="CDD" id="cd02064">
    <property type="entry name" value="FAD_synthetase_N"/>
    <property type="match status" value="1"/>
</dbReference>
<dbReference type="EMBL" id="RIZI01000188">
    <property type="protein sequence ID" value="RNF59235.1"/>
    <property type="molecule type" value="Genomic_DNA"/>
</dbReference>
<dbReference type="SMART" id="SM00904">
    <property type="entry name" value="Flavokinase"/>
    <property type="match status" value="1"/>
</dbReference>
<evidence type="ECO:0000256" key="3">
    <source>
        <dbReference type="ARBA" id="ARBA00005201"/>
    </source>
</evidence>
<evidence type="ECO:0000256" key="9">
    <source>
        <dbReference type="ARBA" id="ARBA00022777"/>
    </source>
</evidence>
<keyword evidence="4 15" id="KW-0285">Flavoprotein</keyword>
<comment type="function">
    <text evidence="1">Catalyzes the phosphorylation of riboflavin to FMN followed by the adenylation of FMN to FAD.</text>
</comment>
<dbReference type="EC" id="2.7.1.26" evidence="15"/>
<dbReference type="GO" id="GO:0009398">
    <property type="term" value="P:FMN biosynthetic process"/>
    <property type="evidence" value="ECO:0007669"/>
    <property type="project" value="UniProtKB-UniRule"/>
</dbReference>
<dbReference type="NCBIfam" id="NF004160">
    <property type="entry name" value="PRK05627.1-3"/>
    <property type="match status" value="1"/>
</dbReference>
<keyword evidence="10 15" id="KW-0274">FAD</keyword>
<evidence type="ECO:0000256" key="12">
    <source>
        <dbReference type="ARBA" id="ARBA00023268"/>
    </source>
</evidence>
<dbReference type="Pfam" id="PF06574">
    <property type="entry name" value="FAD_syn"/>
    <property type="match status" value="1"/>
</dbReference>
<evidence type="ECO:0000256" key="13">
    <source>
        <dbReference type="ARBA" id="ARBA00047880"/>
    </source>
</evidence>
<evidence type="ECO:0000256" key="10">
    <source>
        <dbReference type="ARBA" id="ARBA00022827"/>
    </source>
</evidence>
<evidence type="ECO:0000259" key="16">
    <source>
        <dbReference type="SMART" id="SM00904"/>
    </source>
</evidence>
<dbReference type="InterPro" id="IPR023468">
    <property type="entry name" value="Riboflavin_kinase"/>
</dbReference>
<dbReference type="InterPro" id="IPR015865">
    <property type="entry name" value="Riboflavin_kinase_bac/euk"/>
</dbReference>
<dbReference type="SUPFAM" id="SSF52374">
    <property type="entry name" value="Nucleotidylyl transferase"/>
    <property type="match status" value="1"/>
</dbReference>
<comment type="similarity">
    <text evidence="15">Belongs to the ribF family.</text>
</comment>
<dbReference type="NCBIfam" id="NF004159">
    <property type="entry name" value="PRK05627.1-2"/>
    <property type="match status" value="1"/>
</dbReference>
<dbReference type="Gene3D" id="2.40.30.30">
    <property type="entry name" value="Riboflavin kinase-like"/>
    <property type="match status" value="1"/>
</dbReference>
<keyword evidence="7 15" id="KW-0548">Nucleotidyltransferase</keyword>
<evidence type="ECO:0000256" key="2">
    <source>
        <dbReference type="ARBA" id="ARBA00004726"/>
    </source>
</evidence>
<dbReference type="OrthoDB" id="5289144at2"/>
<dbReference type="PIRSF" id="PIRSF004491">
    <property type="entry name" value="FAD_Synth"/>
    <property type="match status" value="1"/>
</dbReference>
<dbReference type="NCBIfam" id="TIGR00083">
    <property type="entry name" value="ribF"/>
    <property type="match status" value="1"/>
</dbReference>
<dbReference type="SUPFAM" id="SSF82114">
    <property type="entry name" value="Riboflavin kinase-like"/>
    <property type="match status" value="1"/>
</dbReference>
<dbReference type="GO" id="GO:0005524">
    <property type="term" value="F:ATP binding"/>
    <property type="evidence" value="ECO:0007669"/>
    <property type="project" value="UniProtKB-UniRule"/>
</dbReference>
<gene>
    <name evidence="17" type="ORF">EC580_12040</name>
</gene>
<comment type="catalytic activity">
    <reaction evidence="14 15">
        <text>FMN + ATP + H(+) = FAD + diphosphate</text>
        <dbReference type="Rhea" id="RHEA:17237"/>
        <dbReference type="ChEBI" id="CHEBI:15378"/>
        <dbReference type="ChEBI" id="CHEBI:30616"/>
        <dbReference type="ChEBI" id="CHEBI:33019"/>
        <dbReference type="ChEBI" id="CHEBI:57692"/>
        <dbReference type="ChEBI" id="CHEBI:58210"/>
        <dbReference type="EC" id="2.7.7.2"/>
    </reaction>
</comment>
<evidence type="ECO:0000256" key="15">
    <source>
        <dbReference type="PIRNR" id="PIRNR004491"/>
    </source>
</evidence>
<dbReference type="GO" id="GO:0003919">
    <property type="term" value="F:FMN adenylyltransferase activity"/>
    <property type="evidence" value="ECO:0007669"/>
    <property type="project" value="UniProtKB-UniRule"/>
</dbReference>
<dbReference type="InterPro" id="IPR023465">
    <property type="entry name" value="Riboflavin_kinase_dom_sf"/>
</dbReference>
<organism evidence="17">
    <name type="scientific">Acidithiobacillus sulfuriphilus</name>
    <dbReference type="NCBI Taxonomy" id="1867749"/>
    <lineage>
        <taxon>Bacteria</taxon>
        <taxon>Pseudomonadati</taxon>
        <taxon>Pseudomonadota</taxon>
        <taxon>Acidithiobacillia</taxon>
        <taxon>Acidithiobacillales</taxon>
        <taxon>Acidithiobacillaceae</taxon>
        <taxon>Acidithiobacillus</taxon>
    </lineage>
</organism>
<keyword evidence="9 15" id="KW-0418">Kinase</keyword>
<evidence type="ECO:0000313" key="17">
    <source>
        <dbReference type="EMBL" id="RNF59235.1"/>
    </source>
</evidence>
<evidence type="ECO:0000256" key="1">
    <source>
        <dbReference type="ARBA" id="ARBA00002121"/>
    </source>
</evidence>
<evidence type="ECO:0000256" key="5">
    <source>
        <dbReference type="ARBA" id="ARBA00022643"/>
    </source>
</evidence>